<sequence length="103" mass="10436">MKPRVGATLASTTDQTTVIVVRWGAEDLDVTCGGAPMVDARGPEAGTSHPADPAQQAGTVMGKRYASEEHGVELLCTKPGSGTLAIGGVPVPLKDAKPLPASD</sequence>
<evidence type="ECO:0000256" key="1">
    <source>
        <dbReference type="SAM" id="MobiDB-lite"/>
    </source>
</evidence>
<protein>
    <submittedName>
        <fullName evidence="2">Uncharacterized protein</fullName>
    </submittedName>
</protein>
<evidence type="ECO:0000313" key="2">
    <source>
        <dbReference type="EMBL" id="SDE55026.1"/>
    </source>
</evidence>
<dbReference type="OrthoDB" id="7478453at2"/>
<dbReference type="AlphaFoldDB" id="A0A1G7DV26"/>
<feature type="region of interest" description="Disordered" evidence="1">
    <location>
        <begin position="34"/>
        <end position="58"/>
    </location>
</feature>
<reference evidence="2 3" key="1">
    <citation type="submission" date="2016-10" db="EMBL/GenBank/DDBJ databases">
        <authorList>
            <person name="de Groot N.N."/>
        </authorList>
    </citation>
    <scope>NUCLEOTIDE SEQUENCE [LARGE SCALE GENOMIC DNA]</scope>
    <source>
        <strain evidence="2 3">CGMCC 4.3143</strain>
    </source>
</reference>
<dbReference type="STRING" id="366584.SAMN05216377_101144"/>
<accession>A0A1G7DV26</accession>
<evidence type="ECO:0000313" key="3">
    <source>
        <dbReference type="Proteomes" id="UP000198967"/>
    </source>
</evidence>
<proteinExistence type="predicted"/>
<dbReference type="Proteomes" id="UP000198967">
    <property type="component" value="Unassembled WGS sequence"/>
</dbReference>
<dbReference type="RefSeq" id="WP_093074944.1">
    <property type="nucleotide sequence ID" value="NZ_FNBE01000001.1"/>
</dbReference>
<keyword evidence="3" id="KW-1185">Reference proteome</keyword>
<gene>
    <name evidence="2" type="ORF">SAMN05216377_101144</name>
</gene>
<dbReference type="EMBL" id="FNBE01000001">
    <property type="protein sequence ID" value="SDE55026.1"/>
    <property type="molecule type" value="Genomic_DNA"/>
</dbReference>
<name>A0A1G7DV26_PSEOR</name>
<organism evidence="2 3">
    <name type="scientific">Pseudonocardia oroxyli</name>
    <dbReference type="NCBI Taxonomy" id="366584"/>
    <lineage>
        <taxon>Bacteria</taxon>
        <taxon>Bacillati</taxon>
        <taxon>Actinomycetota</taxon>
        <taxon>Actinomycetes</taxon>
        <taxon>Pseudonocardiales</taxon>
        <taxon>Pseudonocardiaceae</taxon>
        <taxon>Pseudonocardia</taxon>
    </lineage>
</organism>